<protein>
    <submittedName>
        <fullName evidence="3">Uncharacterized protein</fullName>
    </submittedName>
</protein>
<feature type="compositionally biased region" description="Low complexity" evidence="2">
    <location>
        <begin position="661"/>
        <end position="680"/>
    </location>
</feature>
<keyword evidence="1" id="KW-0175">Coiled coil</keyword>
<dbReference type="Proteomes" id="UP001295423">
    <property type="component" value="Unassembled WGS sequence"/>
</dbReference>
<feature type="compositionally biased region" description="Basic and acidic residues" evidence="2">
    <location>
        <begin position="394"/>
        <end position="406"/>
    </location>
</feature>
<evidence type="ECO:0000313" key="3">
    <source>
        <dbReference type="EMBL" id="CAJ1930999.1"/>
    </source>
</evidence>
<evidence type="ECO:0000313" key="4">
    <source>
        <dbReference type="Proteomes" id="UP001295423"/>
    </source>
</evidence>
<sequence length="1129" mass="127165">MKDNRLQQHQQDSRRKEQTAQHEQLKGHRSRPNSLLDQDEIPRNSSFDARALNRRSGEVELLNVVSPDASKKGDPDYFEASFDADFDDNFDDNNNGGVYYDPYHNSNRIPEEGNYFDSDDDEEHQRMFEPYHDPQTNRIIMRMRMGNLMDDESDLGYTDSSIVATEAVQDQSPAWALFDNPAFDKFSLFNKSKSKDELEADNDTPFDQVSFTDPYNAWDSLPTFLQTPYSFINQAKNNLSAKKKETSFRTSARQKMKQKMTMKETRINKQGFLEESTITTAASSSSTSSYPQEEKTSAAASSPSVSVKLHRSEKSKQEEPETLQEPVSGPFASLSHQHQTTTSSSSSSPKEDPPADSPANLSQDADDQPEQLIEKPPVPRRLSTERLESPFVKEPAEDIANGKHVELSSPRRLSKSLLESPFRKEPGMSPPESLKQEEESPTNQEGQGWDKGDGNNDETKQSPGRLGPGRLKSPFLEEDNTDDTSQNSPSHGKQSQSPQKCLSQSRIQSPFLQQDQQSSSPKPNRSSPPSSPLRPAIRTSINKASPKSHDSMARRKVSLSPPSTPILGKVSEIESQSKTNFDSVLDMYRSMIENKSVTSTEELEKIMTKEGYLSQQEIKCFVFALGIAMPGLASAPSPKSPSPLNSALRSTLSNDRRVKMSPSIKSSSTSDAGTATSGNSYSSQRLKARASSKSTGFDRNISNLMATIKKENAIPSRRSVRSDDDAKTSISVMSTQSCRELSIQRLRRRIASTKRNEKHEVDRLLQDLEDAQNRQKRLEQQLNKAGIMIAEDIPYAEAKAEVSKIAAKMQEIGSSQATHPDPKVQAKLRQDYFVLEQQMEKYMRALELTDEYLEEQERMEKAFDNDNKEENQRALEQVWKHMPVNIRQQSVEDWLATRSPSGKFIPKPFLLKFARTNILTLLRMQPDFVQRAHPSNLEQRRVTGLTITERRALQAYLFPTASKWRHAKDALTKRKWNWYCILRQTLKDHLLTYERHVTQYEQGSDGECSCDGFRCPIKANRKLDYFADDYGYPSNFAYPEYEKQIDPASCPQKKPASETAPKKPASSAAPSRNSLLSEISSGGPLKNKGKRVSLMADISAQRSKMRARPSSLMDEIAAKAAMRQANANS</sequence>
<feature type="compositionally biased region" description="Low complexity" evidence="2">
    <location>
        <begin position="335"/>
        <end position="348"/>
    </location>
</feature>
<organism evidence="3 4">
    <name type="scientific">Cylindrotheca closterium</name>
    <dbReference type="NCBI Taxonomy" id="2856"/>
    <lineage>
        <taxon>Eukaryota</taxon>
        <taxon>Sar</taxon>
        <taxon>Stramenopiles</taxon>
        <taxon>Ochrophyta</taxon>
        <taxon>Bacillariophyta</taxon>
        <taxon>Bacillariophyceae</taxon>
        <taxon>Bacillariophycidae</taxon>
        <taxon>Bacillariales</taxon>
        <taxon>Bacillariaceae</taxon>
        <taxon>Cylindrotheca</taxon>
    </lineage>
</organism>
<reference evidence="3" key="1">
    <citation type="submission" date="2023-08" db="EMBL/GenBank/DDBJ databases">
        <authorList>
            <person name="Audoor S."/>
            <person name="Bilcke G."/>
        </authorList>
    </citation>
    <scope>NUCLEOTIDE SEQUENCE</scope>
</reference>
<feature type="compositionally biased region" description="Low complexity" evidence="2">
    <location>
        <begin position="1053"/>
        <end position="1071"/>
    </location>
</feature>
<feature type="compositionally biased region" description="Basic and acidic residues" evidence="2">
    <location>
        <begin position="310"/>
        <end position="319"/>
    </location>
</feature>
<name>A0AAD2CNL1_9STRA</name>
<feature type="compositionally biased region" description="Basic and acidic residues" evidence="2">
    <location>
        <begin position="1"/>
        <end position="26"/>
    </location>
</feature>
<proteinExistence type="predicted"/>
<feature type="compositionally biased region" description="Basic and acidic residues" evidence="2">
    <location>
        <begin position="448"/>
        <end position="460"/>
    </location>
</feature>
<evidence type="ECO:0000256" key="2">
    <source>
        <dbReference type="SAM" id="MobiDB-lite"/>
    </source>
</evidence>
<feature type="region of interest" description="Disordered" evidence="2">
    <location>
        <begin position="1"/>
        <end position="57"/>
    </location>
</feature>
<comment type="caution">
    <text evidence="3">The sequence shown here is derived from an EMBL/GenBank/DDBJ whole genome shotgun (WGS) entry which is preliminary data.</text>
</comment>
<feature type="compositionally biased region" description="Low complexity" evidence="2">
    <location>
        <begin position="297"/>
        <end position="307"/>
    </location>
</feature>
<feature type="region of interest" description="Disordered" evidence="2">
    <location>
        <begin position="242"/>
        <end position="565"/>
    </location>
</feature>
<gene>
    <name evidence="3" type="ORF">CYCCA115_LOCUS2191</name>
</gene>
<feature type="compositionally biased region" description="Low complexity" evidence="2">
    <location>
        <begin position="518"/>
        <end position="528"/>
    </location>
</feature>
<evidence type="ECO:0000256" key="1">
    <source>
        <dbReference type="SAM" id="Coils"/>
    </source>
</evidence>
<feature type="compositionally biased region" description="Polar residues" evidence="2">
    <location>
        <begin position="483"/>
        <end position="517"/>
    </location>
</feature>
<feature type="region of interest" description="Disordered" evidence="2">
    <location>
        <begin position="634"/>
        <end position="694"/>
    </location>
</feature>
<feature type="region of interest" description="Disordered" evidence="2">
    <location>
        <begin position="1046"/>
        <end position="1111"/>
    </location>
</feature>
<feature type="coiled-coil region" evidence="1">
    <location>
        <begin position="845"/>
        <end position="873"/>
    </location>
</feature>
<dbReference type="EMBL" id="CAKOGP040000114">
    <property type="protein sequence ID" value="CAJ1930999.1"/>
    <property type="molecule type" value="Genomic_DNA"/>
</dbReference>
<feature type="compositionally biased region" description="Low complexity" evidence="2">
    <location>
        <begin position="634"/>
        <end position="648"/>
    </location>
</feature>
<feature type="compositionally biased region" description="Low complexity" evidence="2">
    <location>
        <begin position="407"/>
        <end position="420"/>
    </location>
</feature>
<keyword evidence="4" id="KW-1185">Reference proteome</keyword>
<dbReference type="AlphaFoldDB" id="A0AAD2CNL1"/>
<accession>A0AAD2CNL1</accession>
<feature type="compositionally biased region" description="Low complexity" evidence="2">
    <location>
        <begin position="276"/>
        <end position="289"/>
    </location>
</feature>
<feature type="coiled-coil region" evidence="1">
    <location>
        <begin position="751"/>
        <end position="788"/>
    </location>
</feature>
<feature type="compositionally biased region" description="Polar residues" evidence="2">
    <location>
        <begin position="681"/>
        <end position="694"/>
    </location>
</feature>